<dbReference type="InterPro" id="IPR046105">
    <property type="entry name" value="DUF6042"/>
</dbReference>
<protein>
    <submittedName>
        <fullName evidence="1">Uncharacterized protein</fullName>
    </submittedName>
</protein>
<evidence type="ECO:0000313" key="4">
    <source>
        <dbReference type="Proteomes" id="UP000677234"/>
    </source>
</evidence>
<dbReference type="RefSeq" id="WP_198827794.1">
    <property type="nucleotide sequence ID" value="NZ_CP066308.1"/>
</dbReference>
<keyword evidence="4" id="KW-1185">Reference proteome</keyword>
<dbReference type="Pfam" id="PF19508">
    <property type="entry name" value="DUF6042"/>
    <property type="match status" value="1"/>
</dbReference>
<organism evidence="1 3">
    <name type="scientific">Brevibacillus composti</name>
    <dbReference type="NCBI Taxonomy" id="2796470"/>
    <lineage>
        <taxon>Bacteria</taxon>
        <taxon>Bacillati</taxon>
        <taxon>Bacillota</taxon>
        <taxon>Bacilli</taxon>
        <taxon>Bacillales</taxon>
        <taxon>Paenibacillaceae</taxon>
        <taxon>Brevibacillus</taxon>
    </lineage>
</organism>
<dbReference type="EMBL" id="CP073708">
    <property type="protein sequence ID" value="QUO41295.1"/>
    <property type="molecule type" value="Genomic_DNA"/>
</dbReference>
<sequence length="247" mass="28567">MQTIREVRGNNEDGVVIPSSYTANGWSNVLPHEMNVLFHALCYAVKEGESKAQMREMLDSFAGLKGTFAEPTEDMFKSKEDFEGYVNVLERHKRVIVRSGYEYPTSREEALALFEKWGILLDQGDVWDIPIYPFPDAMEMFDLTDEEKLALAYVKLEALIHPIFSRLVLALHERDDEVFHLSKADLKQMLNTNDAMLTEVLIKLTPYLEEPIENMLEIPDDQPMTFSVVWERIYEDFLGQQYSSNVQ</sequence>
<proteinExistence type="predicted"/>
<reference evidence="1 3" key="1">
    <citation type="submission" date="2020-12" db="EMBL/GenBank/DDBJ databases">
        <title>strain FJAT-54423T represents a novel species of the genus Brevibacillus.</title>
        <authorList>
            <person name="Tang R."/>
        </authorList>
    </citation>
    <scope>NUCLEOTIDE SEQUENCE [LARGE SCALE GENOMIC DNA]</scope>
    <source>
        <strain evidence="1 3">FJAT-54423</strain>
    </source>
</reference>
<dbReference type="KEGG" id="bcop:JD108_20680"/>
<name>A0A7T5EKD9_9BACL</name>
<dbReference type="Proteomes" id="UP000677234">
    <property type="component" value="Chromosome"/>
</dbReference>
<gene>
    <name evidence="1" type="ORF">JD108_20680</name>
    <name evidence="2" type="ORF">KDJ56_20615</name>
</gene>
<dbReference type="EMBL" id="CP066308">
    <property type="protein sequence ID" value="QQE74213.1"/>
    <property type="molecule type" value="Genomic_DNA"/>
</dbReference>
<evidence type="ECO:0000313" key="2">
    <source>
        <dbReference type="EMBL" id="QUO41295.1"/>
    </source>
</evidence>
<dbReference type="AlphaFoldDB" id="A0A7T5EKD9"/>
<evidence type="ECO:0000313" key="1">
    <source>
        <dbReference type="EMBL" id="QQE74213.1"/>
    </source>
</evidence>
<dbReference type="Proteomes" id="UP000595847">
    <property type="component" value="Chromosome"/>
</dbReference>
<accession>A0A7T5EKD9</accession>
<reference evidence="2" key="2">
    <citation type="submission" date="2021-04" db="EMBL/GenBank/DDBJ databases">
        <title>Brevibacillus composti FJAT-54423, complete genome.</title>
        <authorList>
            <person name="Tang R."/>
        </authorList>
    </citation>
    <scope>NUCLEOTIDE SEQUENCE</scope>
    <source>
        <strain evidence="2">FJAT-54424</strain>
    </source>
</reference>
<evidence type="ECO:0000313" key="3">
    <source>
        <dbReference type="Proteomes" id="UP000595847"/>
    </source>
</evidence>